<organism evidence="2 3">
    <name type="scientific">Anopheles maculatus</name>
    <dbReference type="NCBI Taxonomy" id="74869"/>
    <lineage>
        <taxon>Eukaryota</taxon>
        <taxon>Metazoa</taxon>
        <taxon>Ecdysozoa</taxon>
        <taxon>Arthropoda</taxon>
        <taxon>Hexapoda</taxon>
        <taxon>Insecta</taxon>
        <taxon>Pterygota</taxon>
        <taxon>Neoptera</taxon>
        <taxon>Endopterygota</taxon>
        <taxon>Diptera</taxon>
        <taxon>Nematocera</taxon>
        <taxon>Culicoidea</taxon>
        <taxon>Culicidae</taxon>
        <taxon>Anophelinae</taxon>
        <taxon>Anopheles</taxon>
        <taxon>Anopheles maculatus group</taxon>
    </lineage>
</organism>
<protein>
    <submittedName>
        <fullName evidence="2">Uncharacterized protein</fullName>
    </submittedName>
</protein>
<evidence type="ECO:0000256" key="1">
    <source>
        <dbReference type="ARBA" id="ARBA00022729"/>
    </source>
</evidence>
<dbReference type="VEuPathDB" id="VectorBase:AMAM013777"/>
<dbReference type="InterPro" id="IPR036846">
    <property type="entry name" value="GM2-AP_sf"/>
</dbReference>
<evidence type="ECO:0000313" key="2">
    <source>
        <dbReference type="EnsemblMetazoa" id="AMAM013777-PA"/>
    </source>
</evidence>
<accession>A0A182SUN6</accession>
<name>A0A182SUN6_9DIPT</name>
<dbReference type="EnsemblMetazoa" id="AMAM013777-RA">
    <property type="protein sequence ID" value="AMAM013777-PA"/>
    <property type="gene ID" value="AMAM013777"/>
</dbReference>
<keyword evidence="3" id="KW-1185">Reference proteome</keyword>
<reference evidence="2" key="2">
    <citation type="submission" date="2020-05" db="UniProtKB">
        <authorList>
            <consortium name="EnsemblMetazoa"/>
        </authorList>
    </citation>
    <scope>IDENTIFICATION</scope>
    <source>
        <strain evidence="2">maculatus3</strain>
    </source>
</reference>
<proteinExistence type="predicted"/>
<dbReference type="PANTHER" id="PTHR20898:SF1">
    <property type="entry name" value="MD-2-RELATED LIPID-RECOGNITION DOMAIN-CONTAINING PROTEIN"/>
    <property type="match status" value="1"/>
</dbReference>
<dbReference type="PANTHER" id="PTHR20898">
    <property type="entry name" value="DAEDALUS ON 3-RELATED-RELATED"/>
    <property type="match status" value="1"/>
</dbReference>
<keyword evidence="1" id="KW-0732">Signal</keyword>
<dbReference type="InterPro" id="IPR010512">
    <property type="entry name" value="DUF1091"/>
</dbReference>
<evidence type="ECO:0000313" key="3">
    <source>
        <dbReference type="Proteomes" id="UP000075901"/>
    </source>
</evidence>
<dbReference type="Pfam" id="PF06477">
    <property type="entry name" value="DUF1091"/>
    <property type="match status" value="2"/>
</dbReference>
<dbReference type="Proteomes" id="UP000075901">
    <property type="component" value="Unassembled WGS sequence"/>
</dbReference>
<dbReference type="AlphaFoldDB" id="A0A182SUN6"/>
<reference evidence="3" key="1">
    <citation type="submission" date="2013-09" db="EMBL/GenBank/DDBJ databases">
        <title>The Genome Sequence of Anopheles maculatus species B.</title>
        <authorList>
            <consortium name="The Broad Institute Genomics Platform"/>
            <person name="Neafsey D.E."/>
            <person name="Besansky N."/>
            <person name="Howell P."/>
            <person name="Walton C."/>
            <person name="Young S.K."/>
            <person name="Zeng Q."/>
            <person name="Gargeya S."/>
            <person name="Fitzgerald M."/>
            <person name="Haas B."/>
            <person name="Abouelleil A."/>
            <person name="Allen A.W."/>
            <person name="Alvarado L."/>
            <person name="Arachchi H.M."/>
            <person name="Berlin A.M."/>
            <person name="Chapman S.B."/>
            <person name="Gainer-Dewar J."/>
            <person name="Goldberg J."/>
            <person name="Griggs A."/>
            <person name="Gujja S."/>
            <person name="Hansen M."/>
            <person name="Howarth C."/>
            <person name="Imamovic A."/>
            <person name="Ireland A."/>
            <person name="Larimer J."/>
            <person name="McCowan C."/>
            <person name="Murphy C."/>
            <person name="Pearson M."/>
            <person name="Poon T.W."/>
            <person name="Priest M."/>
            <person name="Roberts A."/>
            <person name="Saif S."/>
            <person name="Shea T."/>
            <person name="Sisk P."/>
            <person name="Sykes S."/>
            <person name="Wortman J."/>
            <person name="Nusbaum C."/>
            <person name="Birren B."/>
        </authorList>
    </citation>
    <scope>NUCLEOTIDE SEQUENCE [LARGE SCALE GENOMIC DNA]</scope>
    <source>
        <strain evidence="3">maculatus3</strain>
    </source>
</reference>
<dbReference type="Gene3D" id="2.70.220.10">
    <property type="entry name" value="Ganglioside GM2 activator"/>
    <property type="match status" value="1"/>
</dbReference>
<sequence length="353" mass="40138">MLPHASGVLRNVVRISRVEVIDTPIMRVNATVAQHGSGSAVDVDMIVAQDLPQLKINAVLTIRTKNGKGQAALYNNTINMCDFLLQKSWNRLLQEIGKEFMCRGNVPSRCPFRSGTYSVRNATFAKARVPSFIPASYFLVDMNLLNGNPLKLIVATRCFGLVNAFMKVNEGTPQSSFDNNPPFRFCPSQLVAVGSRIELKNNIRSINISYTFHIPKQLVNQSIDFEIEVSRQIKDMKLVLGYYSASRNGTTYSALLKRHVDLCFFLRNPKSDRLVNRVYQLVKEHGNMPTKCPFGPGSFYMRDLKPADIPIPLFLPEAEFMLELIYRSEVRSEPLVEFRFYGRLMRIIEKLFK</sequence>
<dbReference type="SMART" id="SM00697">
    <property type="entry name" value="DM8"/>
    <property type="match status" value="2"/>
</dbReference>